<evidence type="ECO:0000256" key="3">
    <source>
        <dbReference type="ARBA" id="ARBA00023125"/>
    </source>
</evidence>
<proteinExistence type="predicted"/>
<evidence type="ECO:0000256" key="1">
    <source>
        <dbReference type="ARBA" id="ARBA00022723"/>
    </source>
</evidence>
<dbReference type="AlphaFoldDB" id="A0A7R9M2C3"/>
<dbReference type="GO" id="GO:0043565">
    <property type="term" value="F:sequence-specific DNA binding"/>
    <property type="evidence" value="ECO:0007669"/>
    <property type="project" value="InterPro"/>
</dbReference>
<reference evidence="7" key="1">
    <citation type="submission" date="2020-11" db="EMBL/GenBank/DDBJ databases">
        <authorList>
            <person name="Tran Van P."/>
        </authorList>
    </citation>
    <scope>NUCLEOTIDE SEQUENCE</scope>
</reference>
<dbReference type="EMBL" id="CAJPVJ010005389">
    <property type="protein sequence ID" value="CAG2169493.1"/>
    <property type="molecule type" value="Genomic_DNA"/>
</dbReference>
<keyword evidence="3" id="KW-0238">DNA-binding</keyword>
<dbReference type="InterPro" id="IPR001275">
    <property type="entry name" value="DM_DNA-bd"/>
</dbReference>
<dbReference type="InterPro" id="IPR002016">
    <property type="entry name" value="Haem_peroxidase"/>
</dbReference>
<dbReference type="EMBL" id="OC920214">
    <property type="protein sequence ID" value="CAD7652306.1"/>
    <property type="molecule type" value="Genomic_DNA"/>
</dbReference>
<protein>
    <recommendedName>
        <fullName evidence="6">Plant heme peroxidase family profile domain-containing protein</fullName>
    </recommendedName>
</protein>
<name>A0A7R9M2C3_9ACAR</name>
<dbReference type="OrthoDB" id="6514635at2759"/>
<accession>A0A7R9M2C3</accession>
<dbReference type="PROSITE" id="PS50873">
    <property type="entry name" value="PEROXIDASE_4"/>
    <property type="match status" value="1"/>
</dbReference>
<dbReference type="Proteomes" id="UP000728032">
    <property type="component" value="Unassembled WGS sequence"/>
</dbReference>
<dbReference type="CDD" id="cd14279">
    <property type="entry name" value="CUE"/>
    <property type="match status" value="1"/>
</dbReference>
<dbReference type="SUPFAM" id="SSF82927">
    <property type="entry name" value="Cysteine-rich DNA binding domain, (DM domain)"/>
    <property type="match status" value="1"/>
</dbReference>
<evidence type="ECO:0000313" key="7">
    <source>
        <dbReference type="EMBL" id="CAD7652306.1"/>
    </source>
</evidence>
<keyword evidence="8" id="KW-1185">Reference proteome</keyword>
<dbReference type="Pfam" id="PF00751">
    <property type="entry name" value="DM"/>
    <property type="match status" value="1"/>
</dbReference>
<keyword evidence="2" id="KW-0862">Zinc</keyword>
<sequence length="394" mass="42902">MMKAHNKNRKHPTCSRCRFHGKKDIRVLQHQCPFRNCTCSSCFLIKRRSIIYRAQKNLDKTEDTSNGAESPVGSGDGSIISNSFNDITTKSGANCSISRSSDSSSDATNYGTAGVSSEIASISSGGQPWKSSEHMGQHSGTAATPPSFIKSSDHYKISDFQSLCLTFPELTATQLQSIFEQCGNDFQRTIDRVLMNKWCQSDIDSSHTSHPKPSLQSHNNNDWSTTCTSSSICGDYASNTTPFTRSTLPSLMAADSMSTHFYNNSNNSEQCYDWRSNSSTGALNDDLSNSDYGNDYYYDQSSLSCAVMSTQGNNHQAISAGGSASASASANWNYDYTGYWYNNLQGNNGSNGSNGNSQAYEMSTGSHTPEDMGWPTGQNGPPLALGQAMHEYNI</sequence>
<evidence type="ECO:0000256" key="5">
    <source>
        <dbReference type="SAM" id="MobiDB-lite"/>
    </source>
</evidence>
<evidence type="ECO:0000256" key="4">
    <source>
        <dbReference type="ARBA" id="ARBA00023242"/>
    </source>
</evidence>
<feature type="region of interest" description="Disordered" evidence="5">
    <location>
        <begin position="60"/>
        <end position="79"/>
    </location>
</feature>
<evidence type="ECO:0000256" key="2">
    <source>
        <dbReference type="ARBA" id="ARBA00022833"/>
    </source>
</evidence>
<dbReference type="InterPro" id="IPR036407">
    <property type="entry name" value="DM_DNA-bd_sf"/>
</dbReference>
<feature type="compositionally biased region" description="Polar residues" evidence="5">
    <location>
        <begin position="121"/>
        <end position="130"/>
    </location>
</feature>
<keyword evidence="4" id="KW-0539">Nucleus</keyword>
<dbReference type="GO" id="GO:0020037">
    <property type="term" value="F:heme binding"/>
    <property type="evidence" value="ECO:0007669"/>
    <property type="project" value="InterPro"/>
</dbReference>
<organism evidence="7">
    <name type="scientific">Oppiella nova</name>
    <dbReference type="NCBI Taxonomy" id="334625"/>
    <lineage>
        <taxon>Eukaryota</taxon>
        <taxon>Metazoa</taxon>
        <taxon>Ecdysozoa</taxon>
        <taxon>Arthropoda</taxon>
        <taxon>Chelicerata</taxon>
        <taxon>Arachnida</taxon>
        <taxon>Acari</taxon>
        <taxon>Acariformes</taxon>
        <taxon>Sarcoptiformes</taxon>
        <taxon>Oribatida</taxon>
        <taxon>Brachypylina</taxon>
        <taxon>Oppioidea</taxon>
        <taxon>Oppiidae</taxon>
        <taxon>Oppiella</taxon>
    </lineage>
</organism>
<dbReference type="Gene3D" id="4.10.1040.10">
    <property type="entry name" value="DM DNA-binding domain"/>
    <property type="match status" value="1"/>
</dbReference>
<dbReference type="GO" id="GO:0004601">
    <property type="term" value="F:peroxidase activity"/>
    <property type="evidence" value="ECO:0007669"/>
    <property type="project" value="InterPro"/>
</dbReference>
<dbReference type="GO" id="GO:0046872">
    <property type="term" value="F:metal ion binding"/>
    <property type="evidence" value="ECO:0007669"/>
    <property type="project" value="UniProtKB-KW"/>
</dbReference>
<evidence type="ECO:0000313" key="8">
    <source>
        <dbReference type="Proteomes" id="UP000728032"/>
    </source>
</evidence>
<feature type="domain" description="Plant heme peroxidase family profile" evidence="6">
    <location>
        <begin position="25"/>
        <end position="299"/>
    </location>
</feature>
<evidence type="ECO:0000259" key="6">
    <source>
        <dbReference type="PROSITE" id="PS50873"/>
    </source>
</evidence>
<gene>
    <name evidence="7" type="ORF">ONB1V03_LOCUS8970</name>
</gene>
<dbReference type="GO" id="GO:0006979">
    <property type="term" value="P:response to oxidative stress"/>
    <property type="evidence" value="ECO:0007669"/>
    <property type="project" value="InterPro"/>
</dbReference>
<dbReference type="GO" id="GO:0006355">
    <property type="term" value="P:regulation of DNA-templated transcription"/>
    <property type="evidence" value="ECO:0007669"/>
    <property type="project" value="InterPro"/>
</dbReference>
<feature type="region of interest" description="Disordered" evidence="5">
    <location>
        <begin position="121"/>
        <end position="147"/>
    </location>
</feature>
<keyword evidence="1" id="KW-0479">Metal-binding</keyword>